<proteinExistence type="predicted"/>
<protein>
    <submittedName>
        <fullName evidence="1">Uncharacterized protein</fullName>
    </submittedName>
</protein>
<sequence>MCLASVPGGAAHYGDSAAPMWRFCTQEAGSSLGPLPPLLERCPGGGGASVTSLRQCLSSGVRVCCTHYQSWLLAERVGRACGRQGEATGSESAAPSRIQQQAKAARKDNVLHRGATKFALPAHLAILMLPMT</sequence>
<organism evidence="1 2">
    <name type="scientific">Pleurodeles waltl</name>
    <name type="common">Iberian ribbed newt</name>
    <dbReference type="NCBI Taxonomy" id="8319"/>
    <lineage>
        <taxon>Eukaryota</taxon>
        <taxon>Metazoa</taxon>
        <taxon>Chordata</taxon>
        <taxon>Craniata</taxon>
        <taxon>Vertebrata</taxon>
        <taxon>Euteleostomi</taxon>
        <taxon>Amphibia</taxon>
        <taxon>Batrachia</taxon>
        <taxon>Caudata</taxon>
        <taxon>Salamandroidea</taxon>
        <taxon>Salamandridae</taxon>
        <taxon>Pleurodelinae</taxon>
        <taxon>Pleurodeles</taxon>
    </lineage>
</organism>
<accession>A0AAV7Q6Z8</accession>
<dbReference type="AlphaFoldDB" id="A0AAV7Q6Z8"/>
<evidence type="ECO:0000313" key="1">
    <source>
        <dbReference type="EMBL" id="KAJ1136133.1"/>
    </source>
</evidence>
<reference evidence="1" key="1">
    <citation type="journal article" date="2022" name="bioRxiv">
        <title>Sequencing and chromosome-scale assembly of the giantPleurodeles waltlgenome.</title>
        <authorList>
            <person name="Brown T."/>
            <person name="Elewa A."/>
            <person name="Iarovenko S."/>
            <person name="Subramanian E."/>
            <person name="Araus A.J."/>
            <person name="Petzold A."/>
            <person name="Susuki M."/>
            <person name="Suzuki K.-i.T."/>
            <person name="Hayashi T."/>
            <person name="Toyoda A."/>
            <person name="Oliveira C."/>
            <person name="Osipova E."/>
            <person name="Leigh N.D."/>
            <person name="Simon A."/>
            <person name="Yun M.H."/>
        </authorList>
    </citation>
    <scope>NUCLEOTIDE SEQUENCE</scope>
    <source>
        <strain evidence="1">20211129_DDA</strain>
        <tissue evidence="1">Liver</tissue>
    </source>
</reference>
<dbReference type="Proteomes" id="UP001066276">
    <property type="component" value="Chromosome 6"/>
</dbReference>
<gene>
    <name evidence="1" type="ORF">NDU88_002551</name>
</gene>
<dbReference type="EMBL" id="JANPWB010000010">
    <property type="protein sequence ID" value="KAJ1136133.1"/>
    <property type="molecule type" value="Genomic_DNA"/>
</dbReference>
<name>A0AAV7Q6Z8_PLEWA</name>
<evidence type="ECO:0000313" key="2">
    <source>
        <dbReference type="Proteomes" id="UP001066276"/>
    </source>
</evidence>
<comment type="caution">
    <text evidence="1">The sequence shown here is derived from an EMBL/GenBank/DDBJ whole genome shotgun (WGS) entry which is preliminary data.</text>
</comment>
<keyword evidence="2" id="KW-1185">Reference proteome</keyword>